<evidence type="ECO:0000256" key="1">
    <source>
        <dbReference type="PROSITE-ProRule" id="PRU00266"/>
    </source>
</evidence>
<dbReference type="Proteomes" id="UP001589890">
    <property type="component" value="Unassembled WGS sequence"/>
</dbReference>
<dbReference type="InterPro" id="IPR001041">
    <property type="entry name" value="2Fe-2S_ferredoxin-type"/>
</dbReference>
<dbReference type="CDD" id="cd10845">
    <property type="entry name" value="DSRM_RNAse_III_family"/>
    <property type="match status" value="1"/>
</dbReference>
<keyword evidence="1" id="KW-0694">RNA-binding</keyword>
<reference evidence="4 5" key="1">
    <citation type="submission" date="2024-09" db="EMBL/GenBank/DDBJ databases">
        <authorList>
            <person name="Sun Q."/>
            <person name="Mori K."/>
        </authorList>
    </citation>
    <scope>NUCLEOTIDE SEQUENCE [LARGE SCALE GENOMIC DNA]</scope>
    <source>
        <strain evidence="4 5">CGMCC 1.15906</strain>
    </source>
</reference>
<dbReference type="Pfam" id="PF00035">
    <property type="entry name" value="dsrm"/>
    <property type="match status" value="1"/>
</dbReference>
<gene>
    <name evidence="4" type="ORF">ACFFGN_00065</name>
</gene>
<feature type="region of interest" description="Disordered" evidence="2">
    <location>
        <begin position="1"/>
        <end position="22"/>
    </location>
</feature>
<protein>
    <submittedName>
        <fullName evidence="4">Double-stranded RNA binding motif domain-containing protein</fullName>
    </submittedName>
</protein>
<keyword evidence="5" id="KW-1185">Reference proteome</keyword>
<dbReference type="RefSeq" id="WP_380043086.1">
    <property type="nucleotide sequence ID" value="NZ_JBHLTC010000001.1"/>
</dbReference>
<evidence type="ECO:0000313" key="5">
    <source>
        <dbReference type="Proteomes" id="UP001589890"/>
    </source>
</evidence>
<accession>A0ABV6QCR9</accession>
<sequence length="263" mass="28942">MVTTDTKASGDPQGAVHRSGMRYGGDAPHDCRGYWCRTCGRREDGTFVPSGWYTVHRALGSKEQQRRIGLFCSLTCLMRAHRQLQAAAAHHAEDLGLPADDREILDSLFEQAHRQILEDGLSIRDVGDMLGVPTDVLRSWFKSAGIAIDHVGQVHDISARSAPTQTISSVLRTRRSASPISALHELAQAGYLSQPEWSHTRTGPAHRPTFSYSVSVRVNEGHDQVEATAAGSSKRDAQTDAADRLLTMLREFDLDRARGKQSD</sequence>
<name>A0ABV6QCR9_9ACTN</name>
<dbReference type="SMART" id="SM00358">
    <property type="entry name" value="DSRM"/>
    <property type="match status" value="1"/>
</dbReference>
<evidence type="ECO:0000259" key="3">
    <source>
        <dbReference type="PROSITE" id="PS50137"/>
    </source>
</evidence>
<evidence type="ECO:0000256" key="2">
    <source>
        <dbReference type="SAM" id="MobiDB-lite"/>
    </source>
</evidence>
<dbReference type="Gene3D" id="3.30.160.20">
    <property type="match status" value="1"/>
</dbReference>
<comment type="caution">
    <text evidence="4">The sequence shown here is derived from an EMBL/GenBank/DDBJ whole genome shotgun (WGS) entry which is preliminary data.</text>
</comment>
<dbReference type="InterPro" id="IPR014720">
    <property type="entry name" value="dsRBD_dom"/>
</dbReference>
<dbReference type="SUPFAM" id="SSF54768">
    <property type="entry name" value="dsRNA-binding domain-like"/>
    <property type="match status" value="1"/>
</dbReference>
<dbReference type="PROSITE" id="PS50137">
    <property type="entry name" value="DS_RBD"/>
    <property type="match status" value="1"/>
</dbReference>
<feature type="domain" description="DRBM" evidence="3">
    <location>
        <begin position="178"/>
        <end position="251"/>
    </location>
</feature>
<dbReference type="EMBL" id="JBHLTC010000001">
    <property type="protein sequence ID" value="MFC0622439.1"/>
    <property type="molecule type" value="Genomic_DNA"/>
</dbReference>
<organism evidence="4 5">
    <name type="scientific">Kribbella deserti</name>
    <dbReference type="NCBI Taxonomy" id="1926257"/>
    <lineage>
        <taxon>Bacteria</taxon>
        <taxon>Bacillati</taxon>
        <taxon>Actinomycetota</taxon>
        <taxon>Actinomycetes</taxon>
        <taxon>Propionibacteriales</taxon>
        <taxon>Kribbellaceae</taxon>
        <taxon>Kribbella</taxon>
    </lineage>
</organism>
<proteinExistence type="predicted"/>
<evidence type="ECO:0000313" key="4">
    <source>
        <dbReference type="EMBL" id="MFC0622439.1"/>
    </source>
</evidence>
<dbReference type="CDD" id="cd00207">
    <property type="entry name" value="fer2"/>
    <property type="match status" value="1"/>
</dbReference>